<dbReference type="Gene3D" id="2.30.39.10">
    <property type="entry name" value="Alpha-1-antitrypsin, domain 1"/>
    <property type="match status" value="1"/>
</dbReference>
<gene>
    <name evidence="7" type="primary">SERPINB8</name>
    <name evidence="7" type="ORF">Anas_14033</name>
</gene>
<dbReference type="EMBL" id="SEYY01020144">
    <property type="protein sequence ID" value="KAB7497551.1"/>
    <property type="molecule type" value="Genomic_DNA"/>
</dbReference>
<evidence type="ECO:0000256" key="5">
    <source>
        <dbReference type="SAM" id="SignalP"/>
    </source>
</evidence>
<dbReference type="GO" id="GO:0004867">
    <property type="term" value="F:serine-type endopeptidase inhibitor activity"/>
    <property type="evidence" value="ECO:0007669"/>
    <property type="project" value="UniProtKB-KW"/>
</dbReference>
<dbReference type="GO" id="GO:0005615">
    <property type="term" value="C:extracellular space"/>
    <property type="evidence" value="ECO:0007669"/>
    <property type="project" value="InterPro"/>
</dbReference>
<dbReference type="InterPro" id="IPR036186">
    <property type="entry name" value="Serpin_sf"/>
</dbReference>
<keyword evidence="8" id="KW-1185">Reference proteome</keyword>
<comment type="caution">
    <text evidence="7">The sequence shown here is derived from an EMBL/GenBank/DDBJ whole genome shotgun (WGS) entry which is preliminary data.</text>
</comment>
<name>A0A5N5STL8_9CRUS</name>
<evidence type="ECO:0000259" key="6">
    <source>
        <dbReference type="SMART" id="SM00093"/>
    </source>
</evidence>
<sequence length="368" mass="41594">MAPTPAFKTVLIVFSIYLLQKERFALANTVVCNDTDENFSKYDVVNGVHGIGKDISYAQWNKNPPPQNVIISPLRNEVEISIYTRLFPDKEFTILNSFSDVSETSYLSEVESLDYVNFPNASTERINNWVSDSTNGKIDKVFYQPLSPLTVCVIANVIFLNATWLNQFNSDSTRDGNFYTGTETITIPMMNRQMYVPYMRFDNERFEMISLPYVGNRSSMYILKPINGNNLKQLESTLTLNNLNTFISQMQSQKMDVTIPRMKLSFELHLKDDLLALGVNDIFYRESADFSRFTALQGVFVSAIAHKALLEVTEAGTVAAAVTVAVIGTTSIPPAFVLNEPSLIYIRDNFECLSIFYAKVMNPEPLLD</sequence>
<dbReference type="AlphaFoldDB" id="A0A5N5STL8"/>
<evidence type="ECO:0000313" key="7">
    <source>
        <dbReference type="EMBL" id="KAB7497551.1"/>
    </source>
</evidence>
<dbReference type="PANTHER" id="PTHR11461:SF211">
    <property type="entry name" value="GH10112P-RELATED"/>
    <property type="match status" value="1"/>
</dbReference>
<keyword evidence="2" id="KW-0646">Protease inhibitor</keyword>
<dbReference type="Gene3D" id="3.30.497.10">
    <property type="entry name" value="Antithrombin, subunit I, domain 2"/>
    <property type="match status" value="1"/>
</dbReference>
<feature type="chain" id="PRO_5024307086" evidence="5">
    <location>
        <begin position="28"/>
        <end position="368"/>
    </location>
</feature>
<dbReference type="Pfam" id="PF00079">
    <property type="entry name" value="Serpin"/>
    <property type="match status" value="1"/>
</dbReference>
<evidence type="ECO:0000256" key="3">
    <source>
        <dbReference type="ARBA" id="ARBA00022900"/>
    </source>
</evidence>
<dbReference type="InterPro" id="IPR000215">
    <property type="entry name" value="Serpin_fam"/>
</dbReference>
<evidence type="ECO:0000256" key="4">
    <source>
        <dbReference type="RuleBase" id="RU000411"/>
    </source>
</evidence>
<comment type="similarity">
    <text evidence="1 4">Belongs to the serpin family.</text>
</comment>
<dbReference type="InterPro" id="IPR042178">
    <property type="entry name" value="Serpin_sf_1"/>
</dbReference>
<keyword evidence="3" id="KW-0722">Serine protease inhibitor</keyword>
<dbReference type="SMART" id="SM00093">
    <property type="entry name" value="SERPIN"/>
    <property type="match status" value="1"/>
</dbReference>
<reference evidence="7 8" key="1">
    <citation type="journal article" date="2019" name="PLoS Biol.">
        <title>Sex chromosomes control vertical transmission of feminizing Wolbachia symbionts in an isopod.</title>
        <authorList>
            <person name="Becking T."/>
            <person name="Chebbi M.A."/>
            <person name="Giraud I."/>
            <person name="Moumen B."/>
            <person name="Laverre T."/>
            <person name="Caubet Y."/>
            <person name="Peccoud J."/>
            <person name="Gilbert C."/>
            <person name="Cordaux R."/>
        </authorList>
    </citation>
    <scope>NUCLEOTIDE SEQUENCE [LARGE SCALE GENOMIC DNA]</scope>
    <source>
        <strain evidence="7">ANa2</strain>
        <tissue evidence="7">Whole body excluding digestive tract and cuticle</tissue>
    </source>
</reference>
<organism evidence="7 8">
    <name type="scientific">Armadillidium nasatum</name>
    <dbReference type="NCBI Taxonomy" id="96803"/>
    <lineage>
        <taxon>Eukaryota</taxon>
        <taxon>Metazoa</taxon>
        <taxon>Ecdysozoa</taxon>
        <taxon>Arthropoda</taxon>
        <taxon>Crustacea</taxon>
        <taxon>Multicrustacea</taxon>
        <taxon>Malacostraca</taxon>
        <taxon>Eumalacostraca</taxon>
        <taxon>Peracarida</taxon>
        <taxon>Isopoda</taxon>
        <taxon>Oniscidea</taxon>
        <taxon>Crinocheta</taxon>
        <taxon>Armadillidiidae</taxon>
        <taxon>Armadillidium</taxon>
    </lineage>
</organism>
<proteinExistence type="inferred from homology"/>
<dbReference type="PANTHER" id="PTHR11461">
    <property type="entry name" value="SERINE PROTEASE INHIBITOR, SERPIN"/>
    <property type="match status" value="1"/>
</dbReference>
<dbReference type="Proteomes" id="UP000326759">
    <property type="component" value="Unassembled WGS sequence"/>
</dbReference>
<keyword evidence="5" id="KW-0732">Signal</keyword>
<evidence type="ECO:0000256" key="2">
    <source>
        <dbReference type="ARBA" id="ARBA00022690"/>
    </source>
</evidence>
<feature type="signal peptide" evidence="5">
    <location>
        <begin position="1"/>
        <end position="27"/>
    </location>
</feature>
<evidence type="ECO:0000313" key="8">
    <source>
        <dbReference type="Proteomes" id="UP000326759"/>
    </source>
</evidence>
<accession>A0A5N5STL8</accession>
<evidence type="ECO:0000256" key="1">
    <source>
        <dbReference type="ARBA" id="ARBA00009500"/>
    </source>
</evidence>
<feature type="domain" description="Serpin" evidence="6">
    <location>
        <begin position="14"/>
        <end position="363"/>
    </location>
</feature>
<protein>
    <submittedName>
        <fullName evidence="7">Serpin B8</fullName>
    </submittedName>
</protein>
<dbReference type="InterPro" id="IPR042185">
    <property type="entry name" value="Serpin_sf_2"/>
</dbReference>
<dbReference type="SUPFAM" id="SSF56574">
    <property type="entry name" value="Serpins"/>
    <property type="match status" value="1"/>
</dbReference>
<dbReference type="InterPro" id="IPR023796">
    <property type="entry name" value="Serpin_dom"/>
</dbReference>
<dbReference type="OrthoDB" id="671595at2759"/>